<evidence type="ECO:0000256" key="1">
    <source>
        <dbReference type="ARBA" id="ARBA00010641"/>
    </source>
</evidence>
<dbReference type="SUPFAM" id="SSF88659">
    <property type="entry name" value="Sigma3 and sigma4 domains of RNA polymerase sigma factors"/>
    <property type="match status" value="1"/>
</dbReference>
<keyword evidence="3" id="KW-0731">Sigma factor</keyword>
<dbReference type="GO" id="GO:0003677">
    <property type="term" value="F:DNA binding"/>
    <property type="evidence" value="ECO:0007669"/>
    <property type="project" value="UniProtKB-KW"/>
</dbReference>
<dbReference type="Pfam" id="PF04542">
    <property type="entry name" value="Sigma70_r2"/>
    <property type="match status" value="1"/>
</dbReference>
<evidence type="ECO:0000256" key="5">
    <source>
        <dbReference type="ARBA" id="ARBA00023163"/>
    </source>
</evidence>
<dbReference type="InterPro" id="IPR014325">
    <property type="entry name" value="RNA_pol_sigma-E_actinobac"/>
</dbReference>
<dbReference type="STRING" id="47854.GA0070603_6183"/>
<evidence type="ECO:0000256" key="4">
    <source>
        <dbReference type="ARBA" id="ARBA00023125"/>
    </source>
</evidence>
<evidence type="ECO:0000259" key="7">
    <source>
        <dbReference type="Pfam" id="PF08281"/>
    </source>
</evidence>
<dbReference type="InterPro" id="IPR007627">
    <property type="entry name" value="RNA_pol_sigma70_r2"/>
</dbReference>
<evidence type="ECO:0000256" key="3">
    <source>
        <dbReference type="ARBA" id="ARBA00023082"/>
    </source>
</evidence>
<dbReference type="GeneID" id="43282787"/>
<dbReference type="GO" id="GO:0016987">
    <property type="term" value="F:sigma factor activity"/>
    <property type="evidence" value="ECO:0007669"/>
    <property type="project" value="UniProtKB-KW"/>
</dbReference>
<dbReference type="Pfam" id="PF08281">
    <property type="entry name" value="Sigma70_r4_2"/>
    <property type="match status" value="1"/>
</dbReference>
<dbReference type="InterPro" id="IPR013249">
    <property type="entry name" value="RNA_pol_sigma70_r4_t2"/>
</dbReference>
<evidence type="ECO:0000313" key="9">
    <source>
        <dbReference type="Proteomes" id="UP000198605"/>
    </source>
</evidence>
<dbReference type="OrthoDB" id="2046835at2"/>
<sequence>MRPDLEREYVEYVTARLPRLHRTAYLLCADAFQADDIVQATLTALYLNWQRAAGADNLDGYVHRILVRRYLDERRRGWTRVLLGDRLPDLPVPAEQGIEERDVLLAALRSLPPGQRAVVVLRYFGDLSVEATAEALGCSAGNVKSQCARGLAALREVLGTGRPVVIAQGEGARP</sequence>
<comment type="similarity">
    <text evidence="1">Belongs to the sigma-70 factor family. ECF subfamily.</text>
</comment>
<dbReference type="PANTHER" id="PTHR43133">
    <property type="entry name" value="RNA POLYMERASE ECF-TYPE SIGMA FACTO"/>
    <property type="match status" value="1"/>
</dbReference>
<dbReference type="CDD" id="cd06171">
    <property type="entry name" value="Sigma70_r4"/>
    <property type="match status" value="1"/>
</dbReference>
<dbReference type="Proteomes" id="UP000198605">
    <property type="component" value="Unassembled WGS sequence"/>
</dbReference>
<dbReference type="PANTHER" id="PTHR43133:SF50">
    <property type="entry name" value="ECF RNA POLYMERASE SIGMA FACTOR SIGM"/>
    <property type="match status" value="1"/>
</dbReference>
<dbReference type="InterPro" id="IPR014284">
    <property type="entry name" value="RNA_pol_sigma-70_dom"/>
</dbReference>
<keyword evidence="5" id="KW-0804">Transcription</keyword>
<name>A0A1C6W0N4_9ACTN</name>
<evidence type="ECO:0000256" key="2">
    <source>
        <dbReference type="ARBA" id="ARBA00023015"/>
    </source>
</evidence>
<dbReference type="EMBL" id="FMIB01000002">
    <property type="protein sequence ID" value="SCL72062.1"/>
    <property type="molecule type" value="Genomic_DNA"/>
</dbReference>
<reference evidence="9" key="1">
    <citation type="submission" date="2016-06" db="EMBL/GenBank/DDBJ databases">
        <authorList>
            <person name="Varghese N."/>
            <person name="Submissions Spin"/>
        </authorList>
    </citation>
    <scope>NUCLEOTIDE SEQUENCE [LARGE SCALE GENOMIC DNA]</scope>
    <source>
        <strain evidence="9">DSM 44151</strain>
    </source>
</reference>
<dbReference type="Gene3D" id="1.10.10.10">
    <property type="entry name" value="Winged helix-like DNA-binding domain superfamily/Winged helix DNA-binding domain"/>
    <property type="match status" value="1"/>
</dbReference>
<keyword evidence="9" id="KW-1185">Reference proteome</keyword>
<dbReference type="InterPro" id="IPR013325">
    <property type="entry name" value="RNA_pol_sigma_r2"/>
</dbReference>
<dbReference type="InterPro" id="IPR039425">
    <property type="entry name" value="RNA_pol_sigma-70-like"/>
</dbReference>
<feature type="domain" description="RNA polymerase sigma-70 region 2" evidence="6">
    <location>
        <begin position="13"/>
        <end position="78"/>
    </location>
</feature>
<accession>A0A1C6W0N4</accession>
<dbReference type="NCBIfam" id="TIGR02937">
    <property type="entry name" value="sigma70-ECF"/>
    <property type="match status" value="1"/>
</dbReference>
<proteinExistence type="inferred from homology"/>
<dbReference type="NCBIfam" id="TIGR02983">
    <property type="entry name" value="SigE-fam_strep"/>
    <property type="match status" value="1"/>
</dbReference>
<evidence type="ECO:0000259" key="6">
    <source>
        <dbReference type="Pfam" id="PF04542"/>
    </source>
</evidence>
<dbReference type="RefSeq" id="WP_091321221.1">
    <property type="nucleotide sequence ID" value="NZ_FMIB01000002.1"/>
</dbReference>
<dbReference type="GO" id="GO:0006352">
    <property type="term" value="P:DNA-templated transcription initiation"/>
    <property type="evidence" value="ECO:0007669"/>
    <property type="project" value="InterPro"/>
</dbReference>
<protein>
    <submittedName>
        <fullName evidence="8">RNA polymerase sigma-70 factor, sigma-E family</fullName>
    </submittedName>
</protein>
<dbReference type="InterPro" id="IPR036388">
    <property type="entry name" value="WH-like_DNA-bd_sf"/>
</dbReference>
<keyword evidence="4" id="KW-0238">DNA-binding</keyword>
<dbReference type="InterPro" id="IPR013324">
    <property type="entry name" value="RNA_pol_sigma_r3/r4-like"/>
</dbReference>
<gene>
    <name evidence="8" type="ORF">GA0070603_6183</name>
</gene>
<organism evidence="8 9">
    <name type="scientific">Micromonospora chersina</name>
    <dbReference type="NCBI Taxonomy" id="47854"/>
    <lineage>
        <taxon>Bacteria</taxon>
        <taxon>Bacillati</taxon>
        <taxon>Actinomycetota</taxon>
        <taxon>Actinomycetes</taxon>
        <taxon>Micromonosporales</taxon>
        <taxon>Micromonosporaceae</taxon>
        <taxon>Micromonospora</taxon>
    </lineage>
</organism>
<keyword evidence="2" id="KW-0805">Transcription regulation</keyword>
<dbReference type="Gene3D" id="1.10.1740.10">
    <property type="match status" value="1"/>
</dbReference>
<feature type="domain" description="RNA polymerase sigma factor 70 region 4 type 2" evidence="7">
    <location>
        <begin position="102"/>
        <end position="154"/>
    </location>
</feature>
<dbReference type="AlphaFoldDB" id="A0A1C6W0N4"/>
<dbReference type="SUPFAM" id="SSF88946">
    <property type="entry name" value="Sigma2 domain of RNA polymerase sigma factors"/>
    <property type="match status" value="1"/>
</dbReference>
<evidence type="ECO:0000313" key="8">
    <source>
        <dbReference type="EMBL" id="SCL72062.1"/>
    </source>
</evidence>